<accession>A0A4R6THB6</accession>
<sequence>MILIYTNRSNNKSLNRGVDYKTKKDKDVYCEEQYFMKN</sequence>
<organism evidence="1 2">
    <name type="scientific">Tenacibaculum caenipelagi</name>
    <dbReference type="NCBI Taxonomy" id="1325435"/>
    <lineage>
        <taxon>Bacteria</taxon>
        <taxon>Pseudomonadati</taxon>
        <taxon>Bacteroidota</taxon>
        <taxon>Flavobacteriia</taxon>
        <taxon>Flavobacteriales</taxon>
        <taxon>Flavobacteriaceae</taxon>
        <taxon>Tenacibaculum</taxon>
    </lineage>
</organism>
<evidence type="ECO:0000313" key="1">
    <source>
        <dbReference type="EMBL" id="TDQ29845.1"/>
    </source>
</evidence>
<comment type="caution">
    <text evidence="1">The sequence shown here is derived from an EMBL/GenBank/DDBJ whole genome shotgun (WGS) entry which is preliminary data.</text>
</comment>
<reference evidence="1 2" key="1">
    <citation type="submission" date="2019-03" db="EMBL/GenBank/DDBJ databases">
        <title>Genomic Encyclopedia of Type Strains, Phase III (KMG-III): the genomes of soil and plant-associated and newly described type strains.</title>
        <authorList>
            <person name="Whitman W."/>
        </authorList>
    </citation>
    <scope>NUCLEOTIDE SEQUENCE [LARGE SCALE GENOMIC DNA]</scope>
    <source>
        <strain evidence="1 2">CECT 8283</strain>
    </source>
</reference>
<gene>
    <name evidence="1" type="ORF">DFQ07_0167</name>
</gene>
<keyword evidence="2" id="KW-1185">Reference proteome</keyword>
<protein>
    <submittedName>
        <fullName evidence="1">Uncharacterized protein</fullName>
    </submittedName>
</protein>
<dbReference type="Proteomes" id="UP000295390">
    <property type="component" value="Unassembled WGS sequence"/>
</dbReference>
<proteinExistence type="predicted"/>
<name>A0A4R6THB6_9FLAO</name>
<dbReference type="AlphaFoldDB" id="A0A4R6THB6"/>
<dbReference type="EMBL" id="SNYH01000001">
    <property type="protein sequence ID" value="TDQ29845.1"/>
    <property type="molecule type" value="Genomic_DNA"/>
</dbReference>
<evidence type="ECO:0000313" key="2">
    <source>
        <dbReference type="Proteomes" id="UP000295390"/>
    </source>
</evidence>